<reference evidence="3 4" key="1">
    <citation type="journal article" date="2016" name="Nat. Commun.">
        <title>Thousands of microbial genomes shed light on interconnected biogeochemical processes in an aquifer system.</title>
        <authorList>
            <person name="Anantharaman K."/>
            <person name="Brown C.T."/>
            <person name="Hug L.A."/>
            <person name="Sharon I."/>
            <person name="Castelle C.J."/>
            <person name="Probst A.J."/>
            <person name="Thomas B.C."/>
            <person name="Singh A."/>
            <person name="Wilkins M.J."/>
            <person name="Karaoz U."/>
            <person name="Brodie E.L."/>
            <person name="Williams K.H."/>
            <person name="Hubbard S.S."/>
            <person name="Banfield J.F."/>
        </authorList>
    </citation>
    <scope>NUCLEOTIDE SEQUENCE [LARGE SCALE GENOMIC DNA]</scope>
</reference>
<dbReference type="STRING" id="1801756.A3C67_00950"/>
<accession>A0A1F6W3E7</accession>
<protein>
    <submittedName>
        <fullName evidence="3">Uncharacterized protein</fullName>
    </submittedName>
</protein>
<evidence type="ECO:0000256" key="1">
    <source>
        <dbReference type="SAM" id="MobiDB-lite"/>
    </source>
</evidence>
<sequence length="161" mass="17818">MGEHSKFKYFLFSLLALVILAIGVAWLLKQGPESFAVMANVRSVENGQILADAVYILSTTEKPEENKTLKSVKIFISPKTKIIRSGFVIPASAYTHGIAGRGEAFYPEKLPRQNSEATPEDMKHDSEDTGGISITAKSEKNIYGKTEFTANEIIYNVPIYE</sequence>
<keyword evidence="2" id="KW-1133">Transmembrane helix</keyword>
<dbReference type="EMBL" id="MFUG01000004">
    <property type="protein sequence ID" value="OGI76409.1"/>
    <property type="molecule type" value="Genomic_DNA"/>
</dbReference>
<evidence type="ECO:0000256" key="2">
    <source>
        <dbReference type="SAM" id="Phobius"/>
    </source>
</evidence>
<keyword evidence="2" id="KW-0472">Membrane</keyword>
<dbReference type="AlphaFoldDB" id="A0A1F6W3E7"/>
<keyword evidence="2" id="KW-0812">Transmembrane</keyword>
<proteinExistence type="predicted"/>
<name>A0A1F6W3E7_9BACT</name>
<gene>
    <name evidence="3" type="ORF">A3C67_00950</name>
</gene>
<feature type="transmembrane region" description="Helical" evidence="2">
    <location>
        <begin position="7"/>
        <end position="28"/>
    </location>
</feature>
<evidence type="ECO:0000313" key="4">
    <source>
        <dbReference type="Proteomes" id="UP000179275"/>
    </source>
</evidence>
<comment type="caution">
    <text evidence="3">The sequence shown here is derived from an EMBL/GenBank/DDBJ whole genome shotgun (WGS) entry which is preliminary data.</text>
</comment>
<evidence type="ECO:0000313" key="3">
    <source>
        <dbReference type="EMBL" id="OGI76409.1"/>
    </source>
</evidence>
<feature type="region of interest" description="Disordered" evidence="1">
    <location>
        <begin position="112"/>
        <end position="131"/>
    </location>
</feature>
<organism evidence="3 4">
    <name type="scientific">Candidatus Nomurabacteria bacterium RIFCSPHIGHO2_02_FULL_42_19</name>
    <dbReference type="NCBI Taxonomy" id="1801756"/>
    <lineage>
        <taxon>Bacteria</taxon>
        <taxon>Candidatus Nomuraibacteriota</taxon>
    </lineage>
</organism>
<dbReference type="Proteomes" id="UP000179275">
    <property type="component" value="Unassembled WGS sequence"/>
</dbReference>